<reference evidence="2" key="1">
    <citation type="submission" date="2022-07" db="EMBL/GenBank/DDBJ databases">
        <title>First report of Bartonella spp. in marsupials in Brazil, with a description of Bartonella harrusi sp. nov. and new proposal for taxonomic reclassification of species of the genus Bartonella.</title>
        <authorList>
            <person name="Amaral R.B."/>
        </authorList>
    </citation>
    <scope>NUCLEOTIDE SEQUENCE</scope>
    <source>
        <strain evidence="2">117A</strain>
    </source>
</reference>
<evidence type="ECO:0000313" key="2">
    <source>
        <dbReference type="EMBL" id="UTO28049.1"/>
    </source>
</evidence>
<evidence type="ECO:0000256" key="1">
    <source>
        <dbReference type="SAM" id="Phobius"/>
    </source>
</evidence>
<feature type="transmembrane region" description="Helical" evidence="1">
    <location>
        <begin position="12"/>
        <end position="41"/>
    </location>
</feature>
<proteinExistence type="predicted"/>
<evidence type="ECO:0000313" key="3">
    <source>
        <dbReference type="Proteomes" id="UP001059475"/>
    </source>
</evidence>
<keyword evidence="1" id="KW-1133">Transmembrane helix</keyword>
<keyword evidence="1" id="KW-0812">Transmembrane</keyword>
<sequence length="69" mass="7344">MDIVLLLESVDLLLGVLISVDPGIPIVAIVVGECVIVDIFCSGDVLKLLERGCGEERFSVDDGDVTERA</sequence>
<dbReference type="Proteomes" id="UP001059475">
    <property type="component" value="Chromosome"/>
</dbReference>
<gene>
    <name evidence="2" type="ORF">NMK50_07530</name>
</gene>
<keyword evidence="1" id="KW-0472">Membrane</keyword>
<protein>
    <submittedName>
        <fullName evidence="2">Uncharacterized protein</fullName>
    </submittedName>
</protein>
<organism evidence="2 3">
    <name type="scientific">Bartonella harrusi</name>
    <dbReference type="NCBI Taxonomy" id="2961895"/>
    <lineage>
        <taxon>Bacteria</taxon>
        <taxon>Pseudomonadati</taxon>
        <taxon>Pseudomonadota</taxon>
        <taxon>Alphaproteobacteria</taxon>
        <taxon>Hyphomicrobiales</taxon>
        <taxon>Bartonellaceae</taxon>
        <taxon>Bartonella</taxon>
    </lineage>
</organism>
<accession>A0ABY5ERN1</accession>
<dbReference type="EMBL" id="CP101114">
    <property type="protein sequence ID" value="UTO28049.1"/>
    <property type="molecule type" value="Genomic_DNA"/>
</dbReference>
<keyword evidence="3" id="KW-1185">Reference proteome</keyword>
<name>A0ABY5ERN1_9HYPH</name>